<evidence type="ECO:0000313" key="2">
    <source>
        <dbReference type="Proteomes" id="UP001324115"/>
    </source>
</evidence>
<accession>A0AAN7FM67</accession>
<organism evidence="1 2">
    <name type="scientific">Quercus rubra</name>
    <name type="common">Northern red oak</name>
    <name type="synonym">Quercus borealis</name>
    <dbReference type="NCBI Taxonomy" id="3512"/>
    <lineage>
        <taxon>Eukaryota</taxon>
        <taxon>Viridiplantae</taxon>
        <taxon>Streptophyta</taxon>
        <taxon>Embryophyta</taxon>
        <taxon>Tracheophyta</taxon>
        <taxon>Spermatophyta</taxon>
        <taxon>Magnoliopsida</taxon>
        <taxon>eudicotyledons</taxon>
        <taxon>Gunneridae</taxon>
        <taxon>Pentapetalae</taxon>
        <taxon>rosids</taxon>
        <taxon>fabids</taxon>
        <taxon>Fagales</taxon>
        <taxon>Fagaceae</taxon>
        <taxon>Quercus</taxon>
    </lineage>
</organism>
<name>A0AAN7FM67_QUERU</name>
<comment type="caution">
    <text evidence="1">The sequence shown here is derived from an EMBL/GenBank/DDBJ whole genome shotgun (WGS) entry which is preliminary data.</text>
</comment>
<sequence length="68" mass="7833">MKIGGLIRNCYCSLRVHDKDLSHQKKKKEHHAYKRHWKTYIPGRGLWAINKAHGLGRWPPLHLGGAPA</sequence>
<dbReference type="AlphaFoldDB" id="A0AAN7FM67"/>
<keyword evidence="2" id="KW-1185">Reference proteome</keyword>
<protein>
    <submittedName>
        <fullName evidence="1">Uncharacterized protein</fullName>
    </submittedName>
</protein>
<gene>
    <name evidence="1" type="ORF">RGQ29_014345</name>
</gene>
<proteinExistence type="predicted"/>
<dbReference type="Proteomes" id="UP001324115">
    <property type="component" value="Unassembled WGS sequence"/>
</dbReference>
<evidence type="ECO:0000313" key="1">
    <source>
        <dbReference type="EMBL" id="KAK4596268.1"/>
    </source>
</evidence>
<dbReference type="EMBL" id="JAXUIC010000003">
    <property type="protein sequence ID" value="KAK4596268.1"/>
    <property type="molecule type" value="Genomic_DNA"/>
</dbReference>
<reference evidence="1 2" key="1">
    <citation type="journal article" date="2023" name="G3 (Bethesda)">
        <title>A haplotype-resolved chromosome-scale genome for Quercus rubra L. provides insights into the genetics of adaptive traits for red oak species.</title>
        <authorList>
            <person name="Kapoor B."/>
            <person name="Jenkins J."/>
            <person name="Schmutz J."/>
            <person name="Zhebentyayeva T."/>
            <person name="Kuelheim C."/>
            <person name="Coggeshall M."/>
            <person name="Heim C."/>
            <person name="Lasky J.R."/>
            <person name="Leites L."/>
            <person name="Islam-Faridi N."/>
            <person name="Romero-Severson J."/>
            <person name="DeLeo V.L."/>
            <person name="Lucas S.M."/>
            <person name="Lazic D."/>
            <person name="Gailing O."/>
            <person name="Carlson J."/>
            <person name="Staton M."/>
        </authorList>
    </citation>
    <scope>NUCLEOTIDE SEQUENCE [LARGE SCALE GENOMIC DNA]</scope>
    <source>
        <strain evidence="1">Pseudo-F2</strain>
    </source>
</reference>